<feature type="compositionally biased region" description="Basic and acidic residues" evidence="1">
    <location>
        <begin position="1"/>
        <end position="21"/>
    </location>
</feature>
<feature type="compositionally biased region" description="Low complexity" evidence="1">
    <location>
        <begin position="223"/>
        <end position="232"/>
    </location>
</feature>
<feature type="compositionally biased region" description="Low complexity" evidence="1">
    <location>
        <begin position="375"/>
        <end position="393"/>
    </location>
</feature>
<keyword evidence="3" id="KW-1185">Reference proteome</keyword>
<dbReference type="Proteomes" id="UP000279259">
    <property type="component" value="Unassembled WGS sequence"/>
</dbReference>
<feature type="compositionally biased region" description="Low complexity" evidence="1">
    <location>
        <begin position="351"/>
        <end position="365"/>
    </location>
</feature>
<feature type="compositionally biased region" description="Low complexity" evidence="1">
    <location>
        <begin position="167"/>
        <end position="188"/>
    </location>
</feature>
<feature type="region of interest" description="Disordered" evidence="1">
    <location>
        <begin position="1"/>
        <end position="531"/>
    </location>
</feature>
<reference evidence="2 3" key="1">
    <citation type="submission" date="2018-11" db="EMBL/GenBank/DDBJ databases">
        <title>Genome sequence of Saitozyma podzolica DSM 27192.</title>
        <authorList>
            <person name="Aliyu H."/>
            <person name="Gorte O."/>
            <person name="Ochsenreither K."/>
        </authorList>
    </citation>
    <scope>NUCLEOTIDE SEQUENCE [LARGE SCALE GENOMIC DNA]</scope>
    <source>
        <strain evidence="2 3">DSM 27192</strain>
    </source>
</reference>
<feature type="compositionally biased region" description="Low complexity" evidence="1">
    <location>
        <begin position="113"/>
        <end position="123"/>
    </location>
</feature>
<evidence type="ECO:0000313" key="3">
    <source>
        <dbReference type="Proteomes" id="UP000279259"/>
    </source>
</evidence>
<protein>
    <submittedName>
        <fullName evidence="2">Uncharacterized protein</fullName>
    </submittedName>
</protein>
<dbReference type="EMBL" id="RSCD01000017">
    <property type="protein sequence ID" value="RSH87461.1"/>
    <property type="molecule type" value="Genomic_DNA"/>
</dbReference>
<accession>A0A427Y8P5</accession>
<comment type="caution">
    <text evidence="2">The sequence shown here is derived from an EMBL/GenBank/DDBJ whole genome shotgun (WGS) entry which is preliminary data.</text>
</comment>
<organism evidence="2 3">
    <name type="scientific">Saitozyma podzolica</name>
    <dbReference type="NCBI Taxonomy" id="1890683"/>
    <lineage>
        <taxon>Eukaryota</taxon>
        <taxon>Fungi</taxon>
        <taxon>Dikarya</taxon>
        <taxon>Basidiomycota</taxon>
        <taxon>Agaricomycotina</taxon>
        <taxon>Tremellomycetes</taxon>
        <taxon>Tremellales</taxon>
        <taxon>Trimorphomycetaceae</taxon>
        <taxon>Saitozyma</taxon>
    </lineage>
</organism>
<sequence>MPLFRMRSEKDLKGTISDKIDPVPPLPRLPSLRLGTTSSSSGPLLPSPFDNSDTTSSTSFFPSRSNQSGHRRSRSFSTPPQTLGVDLADQPWRSREAWLALHQRTPSPPPTLTIPSATDQGGWRQRGGGGSLEAHTRVRRSRWSDSARKKSARTPKDVVDESQWIVRSSPTTPPRSRASRDLASLAASERPDAHLPAPDASHWTPGTAAALFRAKSTAHQTNPPSSMDSPDPSSRPHSKYASNTSSVDSHYPPTIISDTSSSSSHGHGHGRAELHPAHTSPVARQSEAESFASMSLLEPPRPLVDVPTSPFESENETLPPLLPSAIKAKAPSRQSSYTKPRATPSPIPWAQSQQQTQPHQTQFHSRLPPVSAGIASSSRRTSSTPQTPATPNTVYSYPVRPNASRDSTPTTPLPLQRSTSFRHDPDVYRTPIASPYQTAKPSPTELPRSGAPTFPAGAYPVRANTYPAYRSESTPPRRNTADNAARAVYPAGQVPPRPHKSPKRSETELVGRAGVPSYGSAKSNRDRGGWI</sequence>
<feature type="compositionally biased region" description="Low complexity" evidence="1">
    <location>
        <begin position="29"/>
        <end position="66"/>
    </location>
</feature>
<feature type="compositionally biased region" description="Basic and acidic residues" evidence="1">
    <location>
        <begin position="142"/>
        <end position="159"/>
    </location>
</feature>
<dbReference type="OrthoDB" id="10425479at2759"/>
<dbReference type="AlphaFoldDB" id="A0A427Y8P5"/>
<evidence type="ECO:0000256" key="1">
    <source>
        <dbReference type="SAM" id="MobiDB-lite"/>
    </source>
</evidence>
<gene>
    <name evidence="2" type="ORF">EHS25_003371</name>
</gene>
<proteinExistence type="predicted"/>
<name>A0A427Y8P5_9TREE</name>
<evidence type="ECO:0000313" key="2">
    <source>
        <dbReference type="EMBL" id="RSH87461.1"/>
    </source>
</evidence>